<evidence type="ECO:0000256" key="4">
    <source>
        <dbReference type="ARBA" id="ARBA00013040"/>
    </source>
</evidence>
<dbReference type="PANTHER" id="PTHR20963:SF8">
    <property type="entry name" value="MULTIPLE INOSITOL POLYPHOSPHATE PHOSPHATASE 1"/>
    <property type="match status" value="1"/>
</dbReference>
<evidence type="ECO:0000256" key="1">
    <source>
        <dbReference type="ARBA" id="ARBA00004236"/>
    </source>
</evidence>
<dbReference type="GO" id="GO:0005886">
    <property type="term" value="C:plasma membrane"/>
    <property type="evidence" value="ECO:0007669"/>
    <property type="project" value="UniProtKB-SubCell"/>
</dbReference>
<dbReference type="EC" id="3.1.3.80" evidence="3"/>
<keyword evidence="6" id="KW-1003">Cell membrane</keyword>
<keyword evidence="19" id="KW-1185">Reference proteome</keyword>
<name>A0A7I8VIA3_9ANNE</name>
<dbReference type="GO" id="GO:0034417">
    <property type="term" value="F:bisphosphoglycerate 3-phosphatase activity"/>
    <property type="evidence" value="ECO:0007669"/>
    <property type="project" value="UniProtKB-EC"/>
</dbReference>
<comment type="catalytic activity">
    <reaction evidence="12">
        <text>1D-myo-inositol 1,2,5,6-tetrakisphosphate + H2O = 1D-myo-inositol 1,2,6-trisphosphate + phosphate</text>
        <dbReference type="Rhea" id="RHEA:77119"/>
        <dbReference type="ChEBI" id="CHEBI:15377"/>
        <dbReference type="ChEBI" id="CHEBI:43474"/>
        <dbReference type="ChEBI" id="CHEBI:195535"/>
        <dbReference type="ChEBI" id="CHEBI:195537"/>
        <dbReference type="EC" id="3.1.3.62"/>
    </reaction>
    <physiologicalReaction direction="left-to-right" evidence="12">
        <dbReference type="Rhea" id="RHEA:77120"/>
    </physiologicalReaction>
</comment>
<dbReference type="Proteomes" id="UP000549394">
    <property type="component" value="Unassembled WGS sequence"/>
</dbReference>
<comment type="catalytic activity">
    <reaction evidence="15">
        <text>(2R)-2,3-bisphosphoglycerate + H2O = (2R)-2-phosphoglycerate + phosphate</text>
        <dbReference type="Rhea" id="RHEA:27381"/>
        <dbReference type="ChEBI" id="CHEBI:15377"/>
        <dbReference type="ChEBI" id="CHEBI:43474"/>
        <dbReference type="ChEBI" id="CHEBI:58248"/>
        <dbReference type="ChEBI" id="CHEBI:58289"/>
        <dbReference type="EC" id="3.1.3.80"/>
    </reaction>
    <physiologicalReaction direction="left-to-right" evidence="15">
        <dbReference type="Rhea" id="RHEA:27382"/>
    </physiologicalReaction>
</comment>
<protein>
    <recommendedName>
        <fullName evidence="5">Multiple inositol polyphosphate phosphatase 1</fullName>
        <ecNumber evidence="4">3.1.3.62</ecNumber>
        <ecNumber evidence="3">3.1.3.80</ecNumber>
    </recommendedName>
    <alternativeName>
        <fullName evidence="11">2,3-bisphosphoglycerate 3-phosphatase</fullName>
    </alternativeName>
</protein>
<proteinExistence type="inferred from homology"/>
<dbReference type="AlphaFoldDB" id="A0A7I8VIA3"/>
<evidence type="ECO:0000256" key="16">
    <source>
        <dbReference type="PIRSR" id="PIRSR000894-2"/>
    </source>
</evidence>
<dbReference type="Gene3D" id="3.40.50.1240">
    <property type="entry name" value="Phosphoglycerate mutase-like"/>
    <property type="match status" value="1"/>
</dbReference>
<dbReference type="OrthoDB" id="6509975at2759"/>
<feature type="disulfide bond" evidence="16">
    <location>
        <begin position="53"/>
        <end position="384"/>
    </location>
</feature>
<evidence type="ECO:0000256" key="6">
    <source>
        <dbReference type="ARBA" id="ARBA00022475"/>
    </source>
</evidence>
<evidence type="ECO:0000313" key="19">
    <source>
        <dbReference type="Proteomes" id="UP000549394"/>
    </source>
</evidence>
<evidence type="ECO:0000256" key="5">
    <source>
        <dbReference type="ARBA" id="ARBA00018097"/>
    </source>
</evidence>
<keyword evidence="9" id="KW-0472">Membrane</keyword>
<dbReference type="PANTHER" id="PTHR20963">
    <property type="entry name" value="MULTIPLE INOSITOL POLYPHOSPHATE PHOSPHATASE-RELATED"/>
    <property type="match status" value="1"/>
</dbReference>
<keyword evidence="7 17" id="KW-0732">Signal</keyword>
<keyword evidence="8" id="KW-0378">Hydrolase</keyword>
<comment type="similarity">
    <text evidence="2">Belongs to the histidine acid phosphatase family. MINPP1 subfamily.</text>
</comment>
<keyword evidence="10" id="KW-0325">Glycoprotein</keyword>
<organism evidence="18 19">
    <name type="scientific">Dimorphilus gyrociliatus</name>
    <dbReference type="NCBI Taxonomy" id="2664684"/>
    <lineage>
        <taxon>Eukaryota</taxon>
        <taxon>Metazoa</taxon>
        <taxon>Spiralia</taxon>
        <taxon>Lophotrochozoa</taxon>
        <taxon>Annelida</taxon>
        <taxon>Polychaeta</taxon>
        <taxon>Polychaeta incertae sedis</taxon>
        <taxon>Dinophilidae</taxon>
        <taxon>Dimorphilus</taxon>
    </lineage>
</organism>
<gene>
    <name evidence="18" type="ORF">DGYR_LOCUS4638</name>
</gene>
<evidence type="ECO:0000256" key="15">
    <source>
        <dbReference type="ARBA" id="ARBA00043832"/>
    </source>
</evidence>
<evidence type="ECO:0000256" key="12">
    <source>
        <dbReference type="ARBA" id="ARBA00043668"/>
    </source>
</evidence>
<comment type="catalytic activity">
    <reaction evidence="14">
        <text>1D-myo-inositol hexakisphosphate + H2O = 1D-myo-inositol 1,2,4,5,6-pentakisphosphate + phosphate</text>
        <dbReference type="Rhea" id="RHEA:16989"/>
        <dbReference type="ChEBI" id="CHEBI:15377"/>
        <dbReference type="ChEBI" id="CHEBI:43474"/>
        <dbReference type="ChEBI" id="CHEBI:57798"/>
        <dbReference type="ChEBI" id="CHEBI:58130"/>
        <dbReference type="EC" id="3.1.3.62"/>
    </reaction>
    <physiologicalReaction direction="left-to-right" evidence="14">
        <dbReference type="Rhea" id="RHEA:16990"/>
    </physiologicalReaction>
</comment>
<feature type="signal peptide" evidence="17">
    <location>
        <begin position="1"/>
        <end position="18"/>
    </location>
</feature>
<evidence type="ECO:0000256" key="7">
    <source>
        <dbReference type="ARBA" id="ARBA00022729"/>
    </source>
</evidence>
<evidence type="ECO:0000313" key="18">
    <source>
        <dbReference type="EMBL" id="CAD5115955.1"/>
    </source>
</evidence>
<sequence>MSAIALILTSLVLNFSFSFSVKYYGTKTLYEESFTNEEWKEVLKSKLDHPKTCHPIYLSAIFRHGTRSPSTSATKKTEGFISRIKSYYNKIGRDNAQGHAEKLLNWSNRFSNVKDSMSLAEKGREEMRDLASRFAKRIEPYINPTALRMAFTSSNKSRSIQSAESFRESFLSYYSIKDEIPVQLSDIRLRFFSDCPKLRNTIEKNKNALKEYYSFPETFAAQEVIKKINMALNIPADLGIQKNELKSVFSFCGCENAVFGHSKICDLIEEHRTVFEYLSDLKAYWRNMYGYKLTSKVSCTLLKDIFEDMLLVQRDHERGIENFEQLHFQFGHAETLMPIIAALGLFRDSTPLRADEFKKNIDRKLRVSKIAPFSTNLAFVLYHCKDENKEDYKLQLLFKERPIPFPACESEILCDLEKVLKYYHWIMNECHRNSMCEILRDEL</sequence>
<dbReference type="SUPFAM" id="SSF53254">
    <property type="entry name" value="Phosphoglycerate mutase-like"/>
    <property type="match status" value="1"/>
</dbReference>
<feature type="chain" id="PRO_5029655764" description="Multiple inositol polyphosphate phosphatase 1" evidence="17">
    <location>
        <begin position="19"/>
        <end position="443"/>
    </location>
</feature>
<evidence type="ECO:0000256" key="17">
    <source>
        <dbReference type="SAM" id="SignalP"/>
    </source>
</evidence>
<evidence type="ECO:0000256" key="11">
    <source>
        <dbReference type="ARBA" id="ARBA00031642"/>
    </source>
</evidence>
<accession>A0A7I8VIA3</accession>
<comment type="caution">
    <text evidence="18">The sequence shown here is derived from an EMBL/GenBank/DDBJ whole genome shotgun (WGS) entry which is preliminary data.</text>
</comment>
<dbReference type="InterPro" id="IPR029033">
    <property type="entry name" value="His_PPase_superfam"/>
</dbReference>
<reference evidence="18 19" key="1">
    <citation type="submission" date="2020-08" db="EMBL/GenBank/DDBJ databases">
        <authorList>
            <person name="Hejnol A."/>
        </authorList>
    </citation>
    <scope>NUCLEOTIDE SEQUENCE [LARGE SCALE GENOMIC DNA]</scope>
</reference>
<feature type="disulfide bond" evidence="16">
    <location>
        <begin position="408"/>
        <end position="414"/>
    </location>
</feature>
<dbReference type="InterPro" id="IPR016274">
    <property type="entry name" value="Histidine_acid_Pase_euk"/>
</dbReference>
<evidence type="ECO:0000256" key="9">
    <source>
        <dbReference type="ARBA" id="ARBA00023136"/>
    </source>
</evidence>
<comment type="catalytic activity">
    <reaction evidence="13">
        <text>1D-myo-inositol 1,2,4,5,6-pentakisphosphate + H2O = 1D-myo-inositol 1,2,5,6-tetrakisphosphate + phosphate</text>
        <dbReference type="Rhea" id="RHEA:77115"/>
        <dbReference type="ChEBI" id="CHEBI:15377"/>
        <dbReference type="ChEBI" id="CHEBI:43474"/>
        <dbReference type="ChEBI" id="CHEBI:57798"/>
        <dbReference type="ChEBI" id="CHEBI:195535"/>
        <dbReference type="EC" id="3.1.3.62"/>
    </reaction>
    <physiologicalReaction direction="left-to-right" evidence="13">
        <dbReference type="Rhea" id="RHEA:77116"/>
    </physiologicalReaction>
</comment>
<evidence type="ECO:0000256" key="3">
    <source>
        <dbReference type="ARBA" id="ARBA00012976"/>
    </source>
</evidence>
<feature type="disulfide bond" evidence="16">
    <location>
        <begin position="252"/>
        <end position="265"/>
    </location>
</feature>
<evidence type="ECO:0000256" key="14">
    <source>
        <dbReference type="ARBA" id="ARBA00043691"/>
    </source>
</evidence>
<evidence type="ECO:0000256" key="10">
    <source>
        <dbReference type="ARBA" id="ARBA00023180"/>
    </source>
</evidence>
<keyword evidence="16" id="KW-1015">Disulfide bond</keyword>
<dbReference type="Pfam" id="PF00328">
    <property type="entry name" value="His_Phos_2"/>
    <property type="match status" value="1"/>
</dbReference>
<dbReference type="EC" id="3.1.3.62" evidence="4"/>
<dbReference type="CDD" id="cd07061">
    <property type="entry name" value="HP_HAP_like"/>
    <property type="match status" value="1"/>
</dbReference>
<dbReference type="GO" id="GO:0052745">
    <property type="term" value="F:inositol phosphate phosphatase activity"/>
    <property type="evidence" value="ECO:0007669"/>
    <property type="project" value="TreeGrafter"/>
</dbReference>
<dbReference type="EMBL" id="CAJFCJ010000006">
    <property type="protein sequence ID" value="CAD5115955.1"/>
    <property type="molecule type" value="Genomic_DNA"/>
</dbReference>
<dbReference type="GO" id="GO:0003993">
    <property type="term" value="F:acid phosphatase activity"/>
    <property type="evidence" value="ECO:0007669"/>
    <property type="project" value="TreeGrafter"/>
</dbReference>
<evidence type="ECO:0000256" key="8">
    <source>
        <dbReference type="ARBA" id="ARBA00022801"/>
    </source>
</evidence>
<dbReference type="InterPro" id="IPR000560">
    <property type="entry name" value="His_Pase_clade-2"/>
</dbReference>
<evidence type="ECO:0000256" key="2">
    <source>
        <dbReference type="ARBA" id="ARBA00008422"/>
    </source>
</evidence>
<dbReference type="PIRSF" id="PIRSF000894">
    <property type="entry name" value="Acid_phosphatase"/>
    <property type="match status" value="1"/>
</dbReference>
<evidence type="ECO:0000256" key="13">
    <source>
        <dbReference type="ARBA" id="ARBA00043671"/>
    </source>
</evidence>
<comment type="subcellular location">
    <subcellularLocation>
        <location evidence="1">Cell membrane</location>
    </subcellularLocation>
</comment>